<dbReference type="Proteomes" id="UP000887580">
    <property type="component" value="Unplaced"/>
</dbReference>
<protein>
    <submittedName>
        <fullName evidence="2">Protein kinase domain-containing protein</fullName>
    </submittedName>
</protein>
<sequence>MESFFDFNLTALKQSFCFAFTTAPKPNSSSPEGFYYIYDNSQNSKCIANDIFTDKIYYTFDPTKNFYNAFIVTNESSLQEMAAYADYILEDAYSSIKDFWGFLSPLFYVVSVKLENGSHYQTVNVFLNGMSSTKFVTSLQTLTNGTLTKNLNTSLAQKYLKQIYNSNEMKKEQWNVILTDEFPHWLKNTSIIFNSFLQHLDIYLMSFNNSEIANKLEKEMETNLNEILVNDKNSTKRGNHVLLIPFNGPNSFFENVKQMPTIKKYMGATIFSYHQPNQWWIWAAVGGSIFLIVIALTLILLLWKYRKWKKIMQKYAWAVDSGISIKEANIFVETGKELFIEGNFITVDFNEIIGKGSSAIVYEGFLDSESPISTLYPRLETRNYSNCKAAIKIGNTFSKDEFEQIFREVDSAIKIGWHRHICCLLGWSVYQSMPILLFELIEGSNLHSWAELFQDSEEEIPEKAVTQILWQISDGMEYISSLGILHKDLAARNILLSKRLEAKITDFGLASSCNETFTYEAPIQRRLPLRWMAPEVLKNRIFSEASDVWSFAVLAWEVFSKGQIPYGTIDGNDILEFLSSGNRLKIPVEVSNECKKLLYQCWKEQKEARPKFKDIKIQIGSFLESQTLDYGYLITNFYDDKNL</sequence>
<proteinExistence type="predicted"/>
<name>A0AC35FFU2_9BILA</name>
<accession>A0AC35FFU2</accession>
<reference evidence="2" key="1">
    <citation type="submission" date="2022-11" db="UniProtKB">
        <authorList>
            <consortium name="WormBaseParasite"/>
        </authorList>
    </citation>
    <scope>IDENTIFICATION</scope>
</reference>
<evidence type="ECO:0000313" key="2">
    <source>
        <dbReference type="WBParaSite" id="PS1159_v2.g17109.t1"/>
    </source>
</evidence>
<dbReference type="WBParaSite" id="PS1159_v2.g17109.t1">
    <property type="protein sequence ID" value="PS1159_v2.g17109.t1"/>
    <property type="gene ID" value="PS1159_v2.g17109"/>
</dbReference>
<organism evidence="1 2">
    <name type="scientific">Panagrolaimus sp. PS1159</name>
    <dbReference type="NCBI Taxonomy" id="55785"/>
    <lineage>
        <taxon>Eukaryota</taxon>
        <taxon>Metazoa</taxon>
        <taxon>Ecdysozoa</taxon>
        <taxon>Nematoda</taxon>
        <taxon>Chromadorea</taxon>
        <taxon>Rhabditida</taxon>
        <taxon>Tylenchina</taxon>
        <taxon>Panagrolaimomorpha</taxon>
        <taxon>Panagrolaimoidea</taxon>
        <taxon>Panagrolaimidae</taxon>
        <taxon>Panagrolaimus</taxon>
    </lineage>
</organism>
<evidence type="ECO:0000313" key="1">
    <source>
        <dbReference type="Proteomes" id="UP000887580"/>
    </source>
</evidence>